<dbReference type="PANTHER" id="PTHR11280:SF5">
    <property type="entry name" value="GLUCOSAMINE-6-PHOSPHATE ISOMERASE"/>
    <property type="match status" value="1"/>
</dbReference>
<dbReference type="InterPro" id="IPR018321">
    <property type="entry name" value="Glucosamine6P_isomerase_CS"/>
</dbReference>
<dbReference type="Proteomes" id="UP000273516">
    <property type="component" value="Unassembled WGS sequence"/>
</dbReference>
<dbReference type="InterPro" id="IPR006148">
    <property type="entry name" value="Glc/Gal-6P_isomerase"/>
</dbReference>
<dbReference type="GO" id="GO:0006043">
    <property type="term" value="P:glucosamine catabolic process"/>
    <property type="evidence" value="ECO:0007669"/>
    <property type="project" value="TreeGrafter"/>
</dbReference>
<dbReference type="GO" id="GO:0005737">
    <property type="term" value="C:cytoplasm"/>
    <property type="evidence" value="ECO:0007669"/>
    <property type="project" value="TreeGrafter"/>
</dbReference>
<keyword evidence="4" id="KW-1185">Reference proteome</keyword>
<dbReference type="InterPro" id="IPR004547">
    <property type="entry name" value="Glucosamine6P_isomerase"/>
</dbReference>
<accession>A0A3M0M7Y3</accession>
<organism evidence="3 4">
    <name type="scientific">Paracoccus alkanivorans</name>
    <dbReference type="NCBI Taxonomy" id="2116655"/>
    <lineage>
        <taxon>Bacteria</taxon>
        <taxon>Pseudomonadati</taxon>
        <taxon>Pseudomonadota</taxon>
        <taxon>Alphaproteobacteria</taxon>
        <taxon>Rhodobacterales</taxon>
        <taxon>Paracoccaceae</taxon>
        <taxon>Paracoccus</taxon>
    </lineage>
</organism>
<dbReference type="GO" id="GO:0042802">
    <property type="term" value="F:identical protein binding"/>
    <property type="evidence" value="ECO:0007669"/>
    <property type="project" value="TreeGrafter"/>
</dbReference>
<dbReference type="EMBL" id="QOKZ01000011">
    <property type="protein sequence ID" value="RMC31650.1"/>
    <property type="molecule type" value="Genomic_DNA"/>
</dbReference>
<dbReference type="CDD" id="cd01399">
    <property type="entry name" value="GlcN6P_deaminase"/>
    <property type="match status" value="1"/>
</dbReference>
<dbReference type="GO" id="GO:0004342">
    <property type="term" value="F:glucosamine-6-phosphate deaminase activity"/>
    <property type="evidence" value="ECO:0007669"/>
    <property type="project" value="InterPro"/>
</dbReference>
<reference evidence="3 4" key="1">
    <citation type="submission" date="2018-07" db="EMBL/GenBank/DDBJ databases">
        <authorList>
            <person name="Zhang Y."/>
            <person name="Wang L."/>
            <person name="Ma S."/>
        </authorList>
    </citation>
    <scope>NUCLEOTIDE SEQUENCE [LARGE SCALE GENOMIC DNA]</scope>
    <source>
        <strain evidence="3 4">4-2</strain>
    </source>
</reference>
<dbReference type="InterPro" id="IPR037171">
    <property type="entry name" value="NagB/RpiA_transferase-like"/>
</dbReference>
<dbReference type="PROSITE" id="PS01161">
    <property type="entry name" value="GLC_GALNAC_ISOMERASE"/>
    <property type="match status" value="1"/>
</dbReference>
<evidence type="ECO:0000313" key="4">
    <source>
        <dbReference type="Proteomes" id="UP000273516"/>
    </source>
</evidence>
<dbReference type="AlphaFoldDB" id="A0A3M0M7Y3"/>
<evidence type="ECO:0000313" key="3">
    <source>
        <dbReference type="EMBL" id="RMC31650.1"/>
    </source>
</evidence>
<comment type="caution">
    <text evidence="3">The sequence shown here is derived from an EMBL/GenBank/DDBJ whole genome shotgun (WGS) entry which is preliminary data.</text>
</comment>
<dbReference type="GO" id="GO:0006046">
    <property type="term" value="P:N-acetylglucosamine catabolic process"/>
    <property type="evidence" value="ECO:0007669"/>
    <property type="project" value="TreeGrafter"/>
</dbReference>
<dbReference type="SUPFAM" id="SSF100950">
    <property type="entry name" value="NagB/RpiA/CoA transferase-like"/>
    <property type="match status" value="1"/>
</dbReference>
<dbReference type="GO" id="GO:0019262">
    <property type="term" value="P:N-acetylneuraminate catabolic process"/>
    <property type="evidence" value="ECO:0007669"/>
    <property type="project" value="TreeGrafter"/>
</dbReference>
<protein>
    <submittedName>
        <fullName evidence="3">Glucosamine-6-phosphate deaminase</fullName>
    </submittedName>
</protein>
<sequence>MPDAETAAAAVARQIAETVAARPDAILGLATGGTMEPVYAHLVRAHCEGLSFAHVRTVNLDEYVGLPPDHPNSYHSYMARHFLDHVDIPREHSLIPRGDREPEAAAREYAALLERLGPVDLQLLGVGHNGHIAFNEPGTPVDAPTRAVRLSPETRRANLRFFAGGETVPAEAVTMGTAQIMSARSLLALAVGDAKARALATALDGVIGPDCPASYLRLHPACTIIADRAACSDLYPQG</sequence>
<dbReference type="GO" id="GO:0005975">
    <property type="term" value="P:carbohydrate metabolic process"/>
    <property type="evidence" value="ECO:0007669"/>
    <property type="project" value="InterPro"/>
</dbReference>
<dbReference type="Pfam" id="PF01182">
    <property type="entry name" value="Glucosamine_iso"/>
    <property type="match status" value="1"/>
</dbReference>
<evidence type="ECO:0000256" key="1">
    <source>
        <dbReference type="ARBA" id="ARBA00022801"/>
    </source>
</evidence>
<keyword evidence="1" id="KW-0378">Hydrolase</keyword>
<name>A0A3M0M7Y3_9RHOB</name>
<dbReference type="Gene3D" id="3.40.50.1360">
    <property type="match status" value="1"/>
</dbReference>
<gene>
    <name evidence="3" type="ORF">C9E81_19840</name>
</gene>
<dbReference type="PANTHER" id="PTHR11280">
    <property type="entry name" value="GLUCOSAMINE-6-PHOSPHATE ISOMERASE"/>
    <property type="match status" value="1"/>
</dbReference>
<dbReference type="OrthoDB" id="9791139at2"/>
<feature type="domain" description="Glucosamine/galactosamine-6-phosphate isomerase" evidence="2">
    <location>
        <begin position="4"/>
        <end position="217"/>
    </location>
</feature>
<proteinExistence type="predicted"/>
<evidence type="ECO:0000259" key="2">
    <source>
        <dbReference type="Pfam" id="PF01182"/>
    </source>
</evidence>